<dbReference type="EMBL" id="JBEDNZ010000020">
    <property type="protein sequence ID" value="KAL0819761.1"/>
    <property type="molecule type" value="Genomic_DNA"/>
</dbReference>
<dbReference type="AlphaFoldDB" id="A0ABD0SIT5"/>
<evidence type="ECO:0000313" key="4">
    <source>
        <dbReference type="Proteomes" id="UP001549920"/>
    </source>
</evidence>
<dbReference type="Pfam" id="PF03476">
    <property type="entry name" value="MOSC_N"/>
    <property type="match status" value="1"/>
</dbReference>
<evidence type="ECO:0000259" key="1">
    <source>
        <dbReference type="PROSITE" id="PS51340"/>
    </source>
</evidence>
<dbReference type="Proteomes" id="UP001549920">
    <property type="component" value="Unassembled WGS sequence"/>
</dbReference>
<evidence type="ECO:0000313" key="5">
    <source>
        <dbReference type="Proteomes" id="UP001549921"/>
    </source>
</evidence>
<dbReference type="PANTHER" id="PTHR14237:SF19">
    <property type="entry name" value="MITOCHONDRIAL AMIDOXIME REDUCING COMPONENT 1"/>
    <property type="match status" value="1"/>
</dbReference>
<proteinExistence type="predicted"/>
<evidence type="ECO:0000313" key="2">
    <source>
        <dbReference type="EMBL" id="KAL0819761.1"/>
    </source>
</evidence>
<dbReference type="Proteomes" id="UP001549921">
    <property type="component" value="Unassembled WGS sequence"/>
</dbReference>
<comment type="caution">
    <text evidence="2">The sequence shown here is derived from an EMBL/GenBank/DDBJ whole genome shotgun (WGS) entry which is preliminary data.</text>
</comment>
<accession>A0ABD0SIT5</accession>
<evidence type="ECO:0000313" key="3">
    <source>
        <dbReference type="EMBL" id="KAL0869231.1"/>
    </source>
</evidence>
<name>A0ABD0SIT5_LOXSC</name>
<dbReference type="InterPro" id="IPR011037">
    <property type="entry name" value="Pyrv_Knase-like_insert_dom_sf"/>
</dbReference>
<dbReference type="PROSITE" id="PS51340">
    <property type="entry name" value="MOSC"/>
    <property type="match status" value="1"/>
</dbReference>
<dbReference type="InterPro" id="IPR005302">
    <property type="entry name" value="MoCF_Sase_C"/>
</dbReference>
<dbReference type="PANTHER" id="PTHR14237">
    <property type="entry name" value="MOLYBDOPTERIN COFACTOR SULFURASE MOSC"/>
    <property type="match status" value="1"/>
</dbReference>
<protein>
    <recommendedName>
        <fullName evidence="1">MOSC domain-containing protein</fullName>
    </recommendedName>
</protein>
<dbReference type="Pfam" id="PF03473">
    <property type="entry name" value="MOSC"/>
    <property type="match status" value="1"/>
</dbReference>
<dbReference type="SUPFAM" id="SSF141673">
    <property type="entry name" value="MOSC N-terminal domain-like"/>
    <property type="match status" value="1"/>
</dbReference>
<dbReference type="SUPFAM" id="SSF50800">
    <property type="entry name" value="PK beta-barrel domain-like"/>
    <property type="match status" value="1"/>
</dbReference>
<dbReference type="InterPro" id="IPR005303">
    <property type="entry name" value="MOCOS_middle"/>
</dbReference>
<gene>
    <name evidence="3" type="ORF">ABMA27_007504</name>
    <name evidence="2" type="ORF">ABMA28_007804</name>
</gene>
<organism evidence="2 5">
    <name type="scientific">Loxostege sticticalis</name>
    <name type="common">Beet webworm moth</name>
    <dbReference type="NCBI Taxonomy" id="481309"/>
    <lineage>
        <taxon>Eukaryota</taxon>
        <taxon>Metazoa</taxon>
        <taxon>Ecdysozoa</taxon>
        <taxon>Arthropoda</taxon>
        <taxon>Hexapoda</taxon>
        <taxon>Insecta</taxon>
        <taxon>Pterygota</taxon>
        <taxon>Neoptera</taxon>
        <taxon>Endopterygota</taxon>
        <taxon>Lepidoptera</taxon>
        <taxon>Glossata</taxon>
        <taxon>Ditrysia</taxon>
        <taxon>Pyraloidea</taxon>
        <taxon>Crambidae</taxon>
        <taxon>Pyraustinae</taxon>
        <taxon>Loxostege</taxon>
    </lineage>
</organism>
<reference evidence="4 5" key="1">
    <citation type="submission" date="2024-06" db="EMBL/GenBank/DDBJ databases">
        <title>A chromosome-level genome assembly of beet webworm, Loxostege sticticalis.</title>
        <authorList>
            <person name="Zhang Y."/>
        </authorList>
    </citation>
    <scope>NUCLEOTIDE SEQUENCE [LARGE SCALE GENOMIC DNA]</scope>
    <source>
        <strain evidence="3">AQ026</strain>
        <strain evidence="2">AQ028</strain>
        <tissue evidence="2">Male pupae</tissue>
        <tissue evidence="3">Whole body</tissue>
    </source>
</reference>
<dbReference type="EMBL" id="JBEUOH010000020">
    <property type="protein sequence ID" value="KAL0869231.1"/>
    <property type="molecule type" value="Genomic_DNA"/>
</dbReference>
<keyword evidence="4" id="KW-1185">Reference proteome</keyword>
<sequence length="334" mass="37022">MPNNAQYATAAVAAAGVLGGAYCAYRAYQQSQDSKIPDQWTQVGTLKDMFVYPIKSCQPVPVDKVECTFLGLKNGWLRDRLLVVVDDANNFITARGFPVLYSVKPSVNNSVLTLRTADGSFVNVDLAEVVATQKPKTATVWGNELPVYDCGDEASAWFTKLINKPESTFRLVYYASQNCRKPPTDPRTKVFKFTKNDAGAFGDDTSFNLINEASVEDLNSRVKDSEITVAHFRPNFVLAGAKAYDEDNWKFVKIGENVFKIVMPCTRCVITTMDPETGARHPDNEPLKTLRSYRLVEGEKLRKIMGTSPRMGLQMALRSSPGGFISLNDPIYVA</sequence>
<feature type="domain" description="MOSC" evidence="1">
    <location>
        <begin position="181"/>
        <end position="334"/>
    </location>
</feature>